<dbReference type="OrthoDB" id="10480364at2759"/>
<organism evidence="2 3">
    <name type="scientific">Ambispora leptoticha</name>
    <dbReference type="NCBI Taxonomy" id="144679"/>
    <lineage>
        <taxon>Eukaryota</taxon>
        <taxon>Fungi</taxon>
        <taxon>Fungi incertae sedis</taxon>
        <taxon>Mucoromycota</taxon>
        <taxon>Glomeromycotina</taxon>
        <taxon>Glomeromycetes</taxon>
        <taxon>Archaeosporales</taxon>
        <taxon>Ambisporaceae</taxon>
        <taxon>Ambispora</taxon>
    </lineage>
</organism>
<proteinExistence type="predicted"/>
<reference evidence="2" key="1">
    <citation type="submission" date="2021-06" db="EMBL/GenBank/DDBJ databases">
        <authorList>
            <person name="Kallberg Y."/>
            <person name="Tangrot J."/>
            <person name="Rosling A."/>
        </authorList>
    </citation>
    <scope>NUCLEOTIDE SEQUENCE</scope>
    <source>
        <strain evidence="2">FL130A</strain>
    </source>
</reference>
<name>A0A9N9BFL2_9GLOM</name>
<evidence type="ECO:0000313" key="3">
    <source>
        <dbReference type="Proteomes" id="UP000789508"/>
    </source>
</evidence>
<protein>
    <submittedName>
        <fullName evidence="2">771_t:CDS:1</fullName>
    </submittedName>
</protein>
<feature type="compositionally biased region" description="Basic and acidic residues" evidence="1">
    <location>
        <begin position="132"/>
        <end position="148"/>
    </location>
</feature>
<accession>A0A9N9BFL2</accession>
<evidence type="ECO:0000256" key="1">
    <source>
        <dbReference type="SAM" id="MobiDB-lite"/>
    </source>
</evidence>
<feature type="compositionally biased region" description="Basic and acidic residues" evidence="1">
    <location>
        <begin position="70"/>
        <end position="79"/>
    </location>
</feature>
<dbReference type="Proteomes" id="UP000789508">
    <property type="component" value="Unassembled WGS sequence"/>
</dbReference>
<dbReference type="EMBL" id="CAJVPS010002268">
    <property type="protein sequence ID" value="CAG8564115.1"/>
    <property type="molecule type" value="Genomic_DNA"/>
</dbReference>
<sequence length="206" mass="23751">MLKSLKGLPCEKITEIQKKLRERLAKPSLPPKKNEAAFSPVENPTIYWNKQLSFGERLQGLKNKPIVRSSWDKEREERKTKLKQTQEEEEERLRRMDPMMPLEERTLRASESAYHGKECNLNDDSSTPSTTNDRKNVDESLRQEDKKKVASAAAQATFKRKRKSRPGFEGPPSTKQKLSNETSKRIRKNQKRISSSSKVKPPPPPP</sequence>
<feature type="region of interest" description="Disordered" evidence="1">
    <location>
        <begin position="69"/>
        <end position="206"/>
    </location>
</feature>
<dbReference type="AlphaFoldDB" id="A0A9N9BFL2"/>
<keyword evidence="3" id="KW-1185">Reference proteome</keyword>
<feature type="compositionally biased region" description="Basic and acidic residues" evidence="1">
    <location>
        <begin position="91"/>
        <end position="120"/>
    </location>
</feature>
<comment type="caution">
    <text evidence="2">The sequence shown here is derived from an EMBL/GenBank/DDBJ whole genome shotgun (WGS) entry which is preliminary data.</text>
</comment>
<evidence type="ECO:0000313" key="2">
    <source>
        <dbReference type="EMBL" id="CAG8564115.1"/>
    </source>
</evidence>
<feature type="compositionally biased region" description="Polar residues" evidence="1">
    <location>
        <begin position="122"/>
        <end position="131"/>
    </location>
</feature>
<gene>
    <name evidence="2" type="ORF">ALEPTO_LOCUS6494</name>
</gene>